<dbReference type="Pfam" id="PF12116">
    <property type="entry name" value="SpoIIID"/>
    <property type="match status" value="1"/>
</dbReference>
<proteinExistence type="predicted"/>
<dbReference type="KEGG" id="jeo:JMA_29980"/>
<dbReference type="InterPro" id="IPR014208">
    <property type="entry name" value="Spore_III_D"/>
</dbReference>
<gene>
    <name evidence="1" type="ORF">JMA_29980</name>
</gene>
<dbReference type="HOGENOM" id="CLU_174628_0_0_9"/>
<dbReference type="NCBIfam" id="TIGR02844">
    <property type="entry name" value="spore_III_D"/>
    <property type="match status" value="1"/>
</dbReference>
<keyword evidence="2" id="KW-1185">Reference proteome</keyword>
<dbReference type="BioCyc" id="JESP1508404:G14D9-12279-MONOMER"/>
<dbReference type="EMBL" id="CP009416">
    <property type="protein sequence ID" value="AJD92315.1"/>
    <property type="molecule type" value="Genomic_DNA"/>
</dbReference>
<dbReference type="STRING" id="1508404.JMA_29980"/>
<sequence>MHEYIRERTISAGRHIVETEETVRSSVKIFGVSKSTVHKSLTERLPKLDPALADEVTTILHYHKAIRHLRGGEATKAKYEKQQPLSN</sequence>
<name>A0A0B5AQ39_9BACL</name>
<organism evidence="1 2">
    <name type="scientific">Jeotgalibacillus malaysiensis</name>
    <dbReference type="NCBI Taxonomy" id="1508404"/>
    <lineage>
        <taxon>Bacteria</taxon>
        <taxon>Bacillati</taxon>
        <taxon>Bacillota</taxon>
        <taxon>Bacilli</taxon>
        <taxon>Bacillales</taxon>
        <taxon>Caryophanaceae</taxon>
        <taxon>Jeotgalibacillus</taxon>
    </lineage>
</organism>
<dbReference type="OrthoDB" id="1682956at2"/>
<accession>A0A0B5AQ39</accession>
<protein>
    <submittedName>
        <fullName evidence="1">Stage III sporulation protein D</fullName>
    </submittedName>
</protein>
<reference evidence="1 2" key="1">
    <citation type="submission" date="2014-08" db="EMBL/GenBank/DDBJ databases">
        <title>Complete genome of a marine bacteria Jeotgalibacillus malaysiensis.</title>
        <authorList>
            <person name="Yaakop A.S."/>
            <person name="Chan K.-G."/>
            <person name="Goh K.M."/>
        </authorList>
    </citation>
    <scope>NUCLEOTIDE SEQUENCE [LARGE SCALE GENOMIC DNA]</scope>
    <source>
        <strain evidence="1 2">D5</strain>
    </source>
</reference>
<dbReference type="Proteomes" id="UP000031449">
    <property type="component" value="Chromosome"/>
</dbReference>
<evidence type="ECO:0000313" key="1">
    <source>
        <dbReference type="EMBL" id="AJD92315.1"/>
    </source>
</evidence>
<dbReference type="AlphaFoldDB" id="A0A0B5AQ39"/>
<evidence type="ECO:0000313" key="2">
    <source>
        <dbReference type="Proteomes" id="UP000031449"/>
    </source>
</evidence>